<protein>
    <recommendedName>
        <fullName evidence="3">YtxH domain-containing protein</fullName>
    </recommendedName>
</protein>
<dbReference type="AlphaFoldDB" id="B8I0H7"/>
<organism evidence="1 2">
    <name type="scientific">Ruminiclostridium cellulolyticum (strain ATCC 35319 / DSM 5812 / JCM 6584 / H10)</name>
    <name type="common">Clostridium cellulolyticum</name>
    <dbReference type="NCBI Taxonomy" id="394503"/>
    <lineage>
        <taxon>Bacteria</taxon>
        <taxon>Bacillati</taxon>
        <taxon>Bacillota</taxon>
        <taxon>Clostridia</taxon>
        <taxon>Eubacteriales</taxon>
        <taxon>Oscillospiraceae</taxon>
        <taxon>Ruminiclostridium</taxon>
    </lineage>
</organism>
<keyword evidence="2" id="KW-1185">Reference proteome</keyword>
<evidence type="ECO:0000313" key="2">
    <source>
        <dbReference type="Proteomes" id="UP000001349"/>
    </source>
</evidence>
<dbReference type="OrthoDB" id="2086420at2"/>
<evidence type="ECO:0008006" key="3">
    <source>
        <dbReference type="Google" id="ProtNLM"/>
    </source>
</evidence>
<name>B8I0H7_RUMCH</name>
<dbReference type="HOGENOM" id="CLU_2952136_0_0_9"/>
<proteinExistence type="predicted"/>
<accession>B8I0H7</accession>
<gene>
    <name evidence="1" type="ordered locus">Ccel_1195</name>
</gene>
<evidence type="ECO:0000313" key="1">
    <source>
        <dbReference type="EMBL" id="ACL75552.1"/>
    </source>
</evidence>
<dbReference type="EMBL" id="CP001348">
    <property type="protein sequence ID" value="ACL75552.1"/>
    <property type="molecule type" value="Genomic_DNA"/>
</dbReference>
<dbReference type="RefSeq" id="WP_014314371.1">
    <property type="nucleotide sequence ID" value="NC_011898.1"/>
</dbReference>
<dbReference type="STRING" id="394503.Ccel_1195"/>
<sequence precursor="true">MLRNFTKGLVIGGLIGASISVLTNPEVVDPRMRRRMMKSGRKILHRSNNMLGEMIQMFR</sequence>
<dbReference type="KEGG" id="cce:Ccel_1195"/>
<dbReference type="eggNOG" id="ENOG5034B52">
    <property type="taxonomic scope" value="Bacteria"/>
</dbReference>
<reference evidence="1 2" key="1">
    <citation type="submission" date="2009-01" db="EMBL/GenBank/DDBJ databases">
        <title>Complete sequence of Clostridium cellulolyticum H10.</title>
        <authorList>
            <consortium name="US DOE Joint Genome Institute"/>
            <person name="Lucas S."/>
            <person name="Copeland A."/>
            <person name="Lapidus A."/>
            <person name="Glavina del Rio T."/>
            <person name="Dalin E."/>
            <person name="Tice H."/>
            <person name="Bruce D."/>
            <person name="Goodwin L."/>
            <person name="Pitluck S."/>
            <person name="Chertkov O."/>
            <person name="Saunders E."/>
            <person name="Brettin T."/>
            <person name="Detter J.C."/>
            <person name="Han C."/>
            <person name="Larimer F."/>
            <person name="Land M."/>
            <person name="Hauser L."/>
            <person name="Kyrpides N."/>
            <person name="Ivanova N."/>
            <person name="Zhou J."/>
            <person name="Richardson P."/>
        </authorList>
    </citation>
    <scope>NUCLEOTIDE SEQUENCE [LARGE SCALE GENOMIC DNA]</scope>
    <source>
        <strain evidence="2">ATCC 35319 / DSM 5812 / JCM 6584 / H10</strain>
    </source>
</reference>
<dbReference type="Proteomes" id="UP000001349">
    <property type="component" value="Chromosome"/>
</dbReference>